<dbReference type="OrthoDB" id="189537at2"/>
<keyword evidence="1" id="KW-0378">Hydrolase</keyword>
<dbReference type="KEGG" id="bif:N288_22810"/>
<dbReference type="PRINTS" id="PR00834">
    <property type="entry name" value="PROTEASES2C"/>
</dbReference>
<dbReference type="HOGENOM" id="CLU_060099_0_0_9"/>
<keyword evidence="4" id="KW-1185">Reference proteome</keyword>
<dbReference type="STRING" id="1367477.N288_22810"/>
<keyword evidence="2" id="KW-0472">Membrane</keyword>
<dbReference type="InterPro" id="IPR009003">
    <property type="entry name" value="Peptidase_S1_PA"/>
</dbReference>
<accession>U5LI89</accession>
<dbReference type="SUPFAM" id="SSF50494">
    <property type="entry name" value="Trypsin-like serine proteases"/>
    <property type="match status" value="1"/>
</dbReference>
<gene>
    <name evidence="3" type="ORF">N288_22810</name>
</gene>
<dbReference type="GO" id="GO:0006508">
    <property type="term" value="P:proteolysis"/>
    <property type="evidence" value="ECO:0007669"/>
    <property type="project" value="InterPro"/>
</dbReference>
<reference evidence="3 4" key="1">
    <citation type="submission" date="2013-07" db="EMBL/GenBank/DDBJ databases">
        <title>Complete genome sequence of Bacillus infantis NRRL B-14911 that has potential to induce cardiac disease by antigenic mimicry.</title>
        <authorList>
            <person name="Massilamany C."/>
            <person name="Smith T.P.L."/>
            <person name="Loy J.D."/>
            <person name="Barletta R."/>
            <person name="Reddy J."/>
        </authorList>
    </citation>
    <scope>NUCLEOTIDE SEQUENCE [LARGE SCALE GENOMIC DNA]</scope>
    <source>
        <strain evidence="3 4">NRRL B-14911</strain>
    </source>
</reference>
<proteinExistence type="predicted"/>
<keyword evidence="2" id="KW-0812">Transmembrane</keyword>
<dbReference type="Gene3D" id="2.40.10.120">
    <property type="match status" value="1"/>
</dbReference>
<evidence type="ECO:0000256" key="2">
    <source>
        <dbReference type="SAM" id="Phobius"/>
    </source>
</evidence>
<dbReference type="AlphaFoldDB" id="U5LI89"/>
<protein>
    <submittedName>
        <fullName evidence="3">Peptidase S1</fullName>
    </submittedName>
</protein>
<dbReference type="PANTHER" id="PTHR22939">
    <property type="entry name" value="SERINE PROTEASE FAMILY S1C HTRA-RELATED"/>
    <property type="match status" value="1"/>
</dbReference>
<dbReference type="PANTHER" id="PTHR22939:SF129">
    <property type="entry name" value="SERINE PROTEASE HTRA2, MITOCHONDRIAL"/>
    <property type="match status" value="1"/>
</dbReference>
<keyword evidence="1" id="KW-0720">Serine protease</keyword>
<evidence type="ECO:0000313" key="4">
    <source>
        <dbReference type="Proteomes" id="UP000017805"/>
    </source>
</evidence>
<dbReference type="GO" id="GO:0004252">
    <property type="term" value="F:serine-type endopeptidase activity"/>
    <property type="evidence" value="ECO:0007669"/>
    <property type="project" value="InterPro"/>
</dbReference>
<evidence type="ECO:0000313" key="3">
    <source>
        <dbReference type="EMBL" id="AGX06401.1"/>
    </source>
</evidence>
<feature type="transmembrane region" description="Helical" evidence="2">
    <location>
        <begin position="6"/>
        <end position="25"/>
    </location>
</feature>
<keyword evidence="1" id="KW-0645">Protease</keyword>
<organism evidence="3 4">
    <name type="scientific">Bacillus infantis NRRL B-14911</name>
    <dbReference type="NCBI Taxonomy" id="1367477"/>
    <lineage>
        <taxon>Bacteria</taxon>
        <taxon>Bacillati</taxon>
        <taxon>Bacillota</taxon>
        <taxon>Bacilli</taxon>
        <taxon>Bacillales</taxon>
        <taxon>Bacillaceae</taxon>
        <taxon>Bacillus</taxon>
    </lineage>
</organism>
<evidence type="ECO:0000256" key="1">
    <source>
        <dbReference type="ARBA" id="ARBA00022825"/>
    </source>
</evidence>
<dbReference type="InterPro" id="IPR001940">
    <property type="entry name" value="Peptidase_S1C"/>
</dbReference>
<dbReference type="EMBL" id="CP006643">
    <property type="protein sequence ID" value="AGX06401.1"/>
    <property type="molecule type" value="Genomic_DNA"/>
</dbReference>
<keyword evidence="2" id="KW-1133">Transmembrane helix</keyword>
<dbReference type="Pfam" id="PF13365">
    <property type="entry name" value="Trypsin_2"/>
    <property type="match status" value="1"/>
</dbReference>
<dbReference type="PATRIC" id="fig|1367477.3.peg.4554"/>
<dbReference type="RefSeq" id="WP_009792823.1">
    <property type="nucleotide sequence ID" value="NC_022524.1"/>
</dbReference>
<name>U5LI89_9BACI</name>
<sequence>MKKWIISISSVVLIWGGGIYGYYYLKDSMPKKLTVPSGLVAKADPAASKVTETPEDLKGIIHQTQKLVVKIELEDGSLGSGFLYNDKGDIVTNAHVVANASNVKVKTSDSREFSGVVIGVSSETDVGLVRVQGLVGTDPLKIARDRKGEVGDEVLALGTPLGLENTVTTGIISGVDRDFVLEPFKYEDVYQISAPIAHGNSGGPLIDSKTGEVLGINSAGMDEGSIGFSIPINSILPLIEGWSKSPMTNVADVAIATDQYSYEEEEYSIGDYASYLVEYFYDCLNQGDYVTAYSLIGSSWQSSITYEKFREGYLNTESVSIDDITASTDGDNATAVAIISADERKDGGTVYSKYKLTYNIGYENDQLKLISGKGERIE</sequence>
<dbReference type="Proteomes" id="UP000017805">
    <property type="component" value="Chromosome"/>
</dbReference>